<organism evidence="8 9">
    <name type="scientific">Lacticaseibacillus camelliae DSM 22697 = JCM 13995</name>
    <dbReference type="NCBI Taxonomy" id="1423730"/>
    <lineage>
        <taxon>Bacteria</taxon>
        <taxon>Bacillati</taxon>
        <taxon>Bacillota</taxon>
        <taxon>Bacilli</taxon>
        <taxon>Lactobacillales</taxon>
        <taxon>Lactobacillaceae</taxon>
        <taxon>Lacticaseibacillus</taxon>
    </lineage>
</organism>
<dbReference type="GO" id="GO:0006508">
    <property type="term" value="P:proteolysis"/>
    <property type="evidence" value="ECO:0007669"/>
    <property type="project" value="UniProtKB-KW"/>
</dbReference>
<dbReference type="GO" id="GO:0046872">
    <property type="term" value="F:metal ion binding"/>
    <property type="evidence" value="ECO:0007669"/>
    <property type="project" value="UniProtKB-KW"/>
</dbReference>
<name>A0A0R2FI83_9LACO</name>
<evidence type="ECO:0000256" key="3">
    <source>
        <dbReference type="ARBA" id="ARBA00022723"/>
    </source>
</evidence>
<dbReference type="Proteomes" id="UP000050865">
    <property type="component" value="Unassembled WGS sequence"/>
</dbReference>
<dbReference type="PROSITE" id="PS50249">
    <property type="entry name" value="MPN"/>
    <property type="match status" value="1"/>
</dbReference>
<dbReference type="RefSeq" id="WP_054664861.1">
    <property type="nucleotide sequence ID" value="NZ_AYZJ01000024.1"/>
</dbReference>
<dbReference type="EMBL" id="AYZJ01000024">
    <property type="protein sequence ID" value="KRN24173.1"/>
    <property type="molecule type" value="Genomic_DNA"/>
</dbReference>
<dbReference type="PATRIC" id="fig|1423730.4.peg.1419"/>
<dbReference type="PANTHER" id="PTHR30471">
    <property type="entry name" value="DNA REPAIR PROTEIN RADC"/>
    <property type="match status" value="1"/>
</dbReference>
<dbReference type="AlphaFoldDB" id="A0A0R2FI83"/>
<dbReference type="Gene3D" id="3.40.140.10">
    <property type="entry name" value="Cytidine Deaminase, domain 2"/>
    <property type="match status" value="1"/>
</dbReference>
<comment type="caution">
    <text evidence="8">The sequence shown here is derived from an EMBL/GenBank/DDBJ whole genome shotgun (WGS) entry which is preliminary data.</text>
</comment>
<keyword evidence="4" id="KW-0378">Hydrolase</keyword>
<protein>
    <recommendedName>
        <fullName evidence="7">MPN domain-containing protein</fullName>
    </recommendedName>
</protein>
<evidence type="ECO:0000256" key="6">
    <source>
        <dbReference type="ARBA" id="ARBA00023049"/>
    </source>
</evidence>
<evidence type="ECO:0000313" key="9">
    <source>
        <dbReference type="Proteomes" id="UP000050865"/>
    </source>
</evidence>
<keyword evidence="3" id="KW-0479">Metal-binding</keyword>
<feature type="domain" description="MPN" evidence="7">
    <location>
        <begin position="31"/>
        <end position="154"/>
    </location>
</feature>
<evidence type="ECO:0000256" key="5">
    <source>
        <dbReference type="ARBA" id="ARBA00022833"/>
    </source>
</evidence>
<dbReference type="PANTHER" id="PTHR30471:SF3">
    <property type="entry name" value="UPF0758 PROTEIN YEES-RELATED"/>
    <property type="match status" value="1"/>
</dbReference>
<proteinExistence type="inferred from homology"/>
<dbReference type="OrthoDB" id="9804482at2"/>
<gene>
    <name evidence="8" type="ORF">FC75_GL001352</name>
</gene>
<dbReference type="GO" id="GO:0008237">
    <property type="term" value="F:metallopeptidase activity"/>
    <property type="evidence" value="ECO:0007669"/>
    <property type="project" value="UniProtKB-KW"/>
</dbReference>
<keyword evidence="5" id="KW-0862">Zinc</keyword>
<accession>A0A0R2FI83</accession>
<dbReference type="Pfam" id="PF04002">
    <property type="entry name" value="RadC"/>
    <property type="match status" value="1"/>
</dbReference>
<dbReference type="InterPro" id="IPR025657">
    <property type="entry name" value="RadC_JAB"/>
</dbReference>
<reference evidence="8 9" key="1">
    <citation type="journal article" date="2015" name="Genome Announc.">
        <title>Expanding the biotechnology potential of lactobacilli through comparative genomics of 213 strains and associated genera.</title>
        <authorList>
            <person name="Sun Z."/>
            <person name="Harris H.M."/>
            <person name="McCann A."/>
            <person name="Guo C."/>
            <person name="Argimon S."/>
            <person name="Zhang W."/>
            <person name="Yang X."/>
            <person name="Jeffery I.B."/>
            <person name="Cooney J.C."/>
            <person name="Kagawa T.F."/>
            <person name="Liu W."/>
            <person name="Song Y."/>
            <person name="Salvetti E."/>
            <person name="Wrobel A."/>
            <person name="Rasinkangas P."/>
            <person name="Parkhill J."/>
            <person name="Rea M.C."/>
            <person name="O'Sullivan O."/>
            <person name="Ritari J."/>
            <person name="Douillard F.P."/>
            <person name="Paul Ross R."/>
            <person name="Yang R."/>
            <person name="Briner A.E."/>
            <person name="Felis G.E."/>
            <person name="de Vos W.M."/>
            <person name="Barrangou R."/>
            <person name="Klaenhammer T.R."/>
            <person name="Caufield P.W."/>
            <person name="Cui Y."/>
            <person name="Zhang H."/>
            <person name="O'Toole P.W."/>
        </authorList>
    </citation>
    <scope>NUCLEOTIDE SEQUENCE [LARGE SCALE GENOMIC DNA]</scope>
    <source>
        <strain evidence="8 9">DSM 22697</strain>
    </source>
</reference>
<dbReference type="PROSITE" id="PS01302">
    <property type="entry name" value="UPF0758"/>
    <property type="match status" value="1"/>
</dbReference>
<evidence type="ECO:0000256" key="2">
    <source>
        <dbReference type="ARBA" id="ARBA00022670"/>
    </source>
</evidence>
<dbReference type="InterPro" id="IPR020891">
    <property type="entry name" value="UPF0758_CS"/>
</dbReference>
<dbReference type="InterPro" id="IPR001405">
    <property type="entry name" value="UPF0758"/>
</dbReference>
<dbReference type="SUPFAM" id="SSF102712">
    <property type="entry name" value="JAB1/MPN domain"/>
    <property type="match status" value="1"/>
</dbReference>
<evidence type="ECO:0000313" key="8">
    <source>
        <dbReference type="EMBL" id="KRN24173.1"/>
    </source>
</evidence>
<dbReference type="InterPro" id="IPR037518">
    <property type="entry name" value="MPN"/>
</dbReference>
<comment type="similarity">
    <text evidence="1">Belongs to the UPF0758 family.</text>
</comment>
<keyword evidence="9" id="KW-1185">Reference proteome</keyword>
<evidence type="ECO:0000259" key="7">
    <source>
        <dbReference type="PROSITE" id="PS50249"/>
    </source>
</evidence>
<keyword evidence="2" id="KW-0645">Protease</keyword>
<evidence type="ECO:0000256" key="1">
    <source>
        <dbReference type="ARBA" id="ARBA00010243"/>
    </source>
</evidence>
<evidence type="ECO:0000256" key="4">
    <source>
        <dbReference type="ARBA" id="ARBA00022801"/>
    </source>
</evidence>
<keyword evidence="6" id="KW-0482">Metalloprotease</keyword>
<dbReference type="CDD" id="cd08071">
    <property type="entry name" value="MPN_DUF2466"/>
    <property type="match status" value="1"/>
</dbReference>
<dbReference type="STRING" id="1423730.FC75_GL001352"/>
<sequence>MKTTIKVTQNAVMVTSVKLVQTKIPLSWAGVPILGELTATYVAQQIIGDDASESLLAMFLDTKNQVIAAQRVFIGTVNKALAAPREILQSALLCNAVSFIMAHNHPSGDCTPSDADRQQMQAMELAGNVVGIKMLDSLVVSPEDAYSIKSNAHMA</sequence>